<dbReference type="InterPro" id="IPR000801">
    <property type="entry name" value="Esterase-like"/>
</dbReference>
<keyword evidence="3" id="KW-1185">Reference proteome</keyword>
<dbReference type="SUPFAM" id="SSF53474">
    <property type="entry name" value="alpha/beta-Hydrolases"/>
    <property type="match status" value="1"/>
</dbReference>
<organism evidence="2 3">
    <name type="scientific">Mariniflexile ostreae</name>
    <dbReference type="NCBI Taxonomy" id="1520892"/>
    <lineage>
        <taxon>Bacteria</taxon>
        <taxon>Pseudomonadati</taxon>
        <taxon>Bacteroidota</taxon>
        <taxon>Flavobacteriia</taxon>
        <taxon>Flavobacteriales</taxon>
        <taxon>Flavobacteriaceae</taxon>
        <taxon>Mariniflexile</taxon>
    </lineage>
</organism>
<proteinExistence type="predicted"/>
<reference evidence="2 3" key="1">
    <citation type="submission" date="2024-09" db="EMBL/GenBank/DDBJ databases">
        <authorList>
            <person name="Sun Q."/>
            <person name="Mori K."/>
        </authorList>
    </citation>
    <scope>NUCLEOTIDE SEQUENCE [LARGE SCALE GENOMIC DNA]</scope>
    <source>
        <strain evidence="2 3">CECT 8622</strain>
    </source>
</reference>
<dbReference type="Pfam" id="PF00756">
    <property type="entry name" value="Esterase"/>
    <property type="match status" value="1"/>
</dbReference>
<feature type="chain" id="PRO_5045965440" evidence="1">
    <location>
        <begin position="21"/>
        <end position="383"/>
    </location>
</feature>
<name>A0ABV5F7I6_9FLAO</name>
<protein>
    <submittedName>
        <fullName evidence="2">Alpha/beta hydrolase</fullName>
    </submittedName>
</protein>
<accession>A0ABV5F7I6</accession>
<keyword evidence="2" id="KW-0378">Hydrolase</keyword>
<sequence>MKKNILSLLFLCLFLNTVKAQVIYKPIESLKMGEIRELKIQLPRGYNDNPNKKYPLFVVFDGDYMFEAVAGNVDYYSYWEDMPNAIVVGVNQLDKRFEDSMYSEQNGLPTETGARFFEFIGMELIPFMEKNYRTAYFKVAVGHGETANFINYFLLKDQPVFQAYVVISPELAPKTIDYVPERLSTLASKSFYYLATTKKDSKEILDDAEKLHGRMSGVDNKNLVYKYDAFNEPSHYSLPAHVMPRALESIFNVYQPISVSEYRDVILKLEGSPVVYLEEKYKMIYDLFGIEKDILVNDFKAIAAAIEKTEQFEYYEQLGKMGRKSYPNTILGNYYIGRFYEQTGNPKKAMRTYQSAFILSEIGGITKDELMNRANAIKTDFGY</sequence>
<dbReference type="GO" id="GO:0016787">
    <property type="term" value="F:hydrolase activity"/>
    <property type="evidence" value="ECO:0007669"/>
    <property type="project" value="UniProtKB-KW"/>
</dbReference>
<gene>
    <name evidence="2" type="ORF">ACFFU9_01530</name>
</gene>
<dbReference type="Gene3D" id="3.40.50.1820">
    <property type="entry name" value="alpha/beta hydrolase"/>
    <property type="match status" value="1"/>
</dbReference>
<dbReference type="InterPro" id="IPR029058">
    <property type="entry name" value="AB_hydrolase_fold"/>
</dbReference>
<dbReference type="InterPro" id="IPR011990">
    <property type="entry name" value="TPR-like_helical_dom_sf"/>
</dbReference>
<dbReference type="PANTHER" id="PTHR48098">
    <property type="entry name" value="ENTEROCHELIN ESTERASE-RELATED"/>
    <property type="match status" value="1"/>
</dbReference>
<evidence type="ECO:0000313" key="3">
    <source>
        <dbReference type="Proteomes" id="UP001589585"/>
    </source>
</evidence>
<dbReference type="EMBL" id="JBHMFC010000006">
    <property type="protein sequence ID" value="MFB9055410.1"/>
    <property type="molecule type" value="Genomic_DNA"/>
</dbReference>
<comment type="caution">
    <text evidence="2">The sequence shown here is derived from an EMBL/GenBank/DDBJ whole genome shotgun (WGS) entry which is preliminary data.</text>
</comment>
<dbReference type="Proteomes" id="UP001589585">
    <property type="component" value="Unassembled WGS sequence"/>
</dbReference>
<dbReference type="RefSeq" id="WP_379859594.1">
    <property type="nucleotide sequence ID" value="NZ_JBHMFC010000006.1"/>
</dbReference>
<dbReference type="PANTHER" id="PTHR48098:SF6">
    <property type="entry name" value="FERRI-BACILLIBACTIN ESTERASE BESA"/>
    <property type="match status" value="1"/>
</dbReference>
<evidence type="ECO:0000256" key="1">
    <source>
        <dbReference type="SAM" id="SignalP"/>
    </source>
</evidence>
<dbReference type="Gene3D" id="1.25.40.10">
    <property type="entry name" value="Tetratricopeptide repeat domain"/>
    <property type="match status" value="1"/>
</dbReference>
<evidence type="ECO:0000313" key="2">
    <source>
        <dbReference type="EMBL" id="MFB9055410.1"/>
    </source>
</evidence>
<feature type="signal peptide" evidence="1">
    <location>
        <begin position="1"/>
        <end position="20"/>
    </location>
</feature>
<keyword evidence="1" id="KW-0732">Signal</keyword>
<dbReference type="InterPro" id="IPR050583">
    <property type="entry name" value="Mycobacterial_A85_antigen"/>
</dbReference>